<dbReference type="Gene3D" id="3.65.10.10">
    <property type="entry name" value="Enolpyruvate transferase domain"/>
    <property type="match status" value="1"/>
</dbReference>
<dbReference type="InterPro" id="IPR036968">
    <property type="entry name" value="Enolpyruvate_Tfrase_sf"/>
</dbReference>
<comment type="caution">
    <text evidence="1">The sequence shown here is derived from an EMBL/GenBank/DDBJ whole genome shotgun (WGS) entry which is preliminary data.</text>
</comment>
<evidence type="ECO:0000313" key="1">
    <source>
        <dbReference type="EMBL" id="EKC78418.1"/>
    </source>
</evidence>
<dbReference type="InterPro" id="IPR013792">
    <property type="entry name" value="RNA3'P_cycl/enolpyr_Trfase_a/b"/>
</dbReference>
<dbReference type="SUPFAM" id="SSF55205">
    <property type="entry name" value="EPT/RTPC-like"/>
    <property type="match status" value="1"/>
</dbReference>
<protein>
    <recommendedName>
        <fullName evidence="2">3-phosphoshikimate 1-carboxyvinyltransferase</fullName>
    </recommendedName>
</protein>
<organism evidence="1">
    <name type="scientific">human gut metagenome</name>
    <dbReference type="NCBI Taxonomy" id="408170"/>
    <lineage>
        <taxon>unclassified sequences</taxon>
        <taxon>metagenomes</taxon>
        <taxon>organismal metagenomes</taxon>
    </lineage>
</organism>
<sequence length="42" mass="4465">MDQSVPPGRVRGICIPPCSKSYAQRALAASLLAEGTSRLHNI</sequence>
<dbReference type="AlphaFoldDB" id="K1U869"/>
<gene>
    <name evidence="1" type="ORF">LEA_03510</name>
</gene>
<dbReference type="EMBL" id="AJWY01002329">
    <property type="protein sequence ID" value="EKC78418.1"/>
    <property type="molecule type" value="Genomic_DNA"/>
</dbReference>
<evidence type="ECO:0008006" key="2">
    <source>
        <dbReference type="Google" id="ProtNLM"/>
    </source>
</evidence>
<reference evidence="1" key="1">
    <citation type="journal article" date="2013" name="Environ. Microbiol.">
        <title>Microbiota from the distal guts of lean and obese adolescents exhibit partial functional redundancy besides clear differences in community structure.</title>
        <authorList>
            <person name="Ferrer M."/>
            <person name="Ruiz A."/>
            <person name="Lanza F."/>
            <person name="Haange S.B."/>
            <person name="Oberbach A."/>
            <person name="Till H."/>
            <person name="Bargiela R."/>
            <person name="Campoy C."/>
            <person name="Segura M.T."/>
            <person name="Richter M."/>
            <person name="von Bergen M."/>
            <person name="Seifert J."/>
            <person name="Suarez A."/>
        </authorList>
    </citation>
    <scope>NUCLEOTIDE SEQUENCE</scope>
</reference>
<dbReference type="GO" id="GO:0016765">
    <property type="term" value="F:transferase activity, transferring alkyl or aryl (other than methyl) groups"/>
    <property type="evidence" value="ECO:0007669"/>
    <property type="project" value="InterPro"/>
</dbReference>
<feature type="non-terminal residue" evidence="1">
    <location>
        <position position="42"/>
    </location>
</feature>
<accession>K1U869</accession>
<proteinExistence type="predicted"/>
<name>K1U869_9ZZZZ</name>